<dbReference type="GO" id="GO:0016993">
    <property type="term" value="F:precorrin-8X methylmutase activity"/>
    <property type="evidence" value="ECO:0007669"/>
    <property type="project" value="InterPro"/>
</dbReference>
<dbReference type="EMBL" id="CP113797">
    <property type="protein sequence ID" value="WAL58129.1"/>
    <property type="molecule type" value="Genomic_DNA"/>
</dbReference>
<comment type="similarity">
    <text evidence="2">Belongs to the CobH/CbiC family.</text>
</comment>
<keyword evidence="7" id="KW-1185">Reference proteome</keyword>
<dbReference type="PANTHER" id="PTHR43588:SF1">
    <property type="entry name" value="COBALT-PRECORRIN-8 METHYLMUTASE"/>
    <property type="match status" value="1"/>
</dbReference>
<comment type="pathway">
    <text evidence="1">Cofactor biosynthesis; adenosylcobalamin biosynthesis.</text>
</comment>
<evidence type="ECO:0000256" key="2">
    <source>
        <dbReference type="ARBA" id="ARBA00009774"/>
    </source>
</evidence>
<feature type="domain" description="Cobalamin biosynthesis precorrin-8X methylmutase CobH/CbiC" evidence="5">
    <location>
        <begin position="8"/>
        <end position="197"/>
    </location>
</feature>
<evidence type="ECO:0000256" key="1">
    <source>
        <dbReference type="ARBA" id="ARBA00004953"/>
    </source>
</evidence>
<dbReference type="Pfam" id="PF02570">
    <property type="entry name" value="CbiC"/>
    <property type="match status" value="1"/>
</dbReference>
<proteinExistence type="inferred from homology"/>
<dbReference type="SUPFAM" id="SSF63965">
    <property type="entry name" value="Precorrin-8X methylmutase CbiC/CobH"/>
    <property type="match status" value="1"/>
</dbReference>
<protein>
    <submittedName>
        <fullName evidence="6">Cobalt-precorrin-8X methylmutase</fullName>
    </submittedName>
</protein>
<organism evidence="6 7">
    <name type="scientific">Thermocoleostomius sinensis A174</name>
    <dbReference type="NCBI Taxonomy" id="2016057"/>
    <lineage>
        <taxon>Bacteria</taxon>
        <taxon>Bacillati</taxon>
        <taxon>Cyanobacteriota</taxon>
        <taxon>Cyanophyceae</taxon>
        <taxon>Oculatellales</taxon>
        <taxon>Oculatellaceae</taxon>
        <taxon>Thermocoleostomius</taxon>
    </lineage>
</organism>
<gene>
    <name evidence="6" type="ORF">OXH18_13080</name>
</gene>
<evidence type="ECO:0000256" key="4">
    <source>
        <dbReference type="ARBA" id="ARBA00023235"/>
    </source>
</evidence>
<dbReference type="Gene3D" id="3.40.50.10230">
    <property type="entry name" value="Cobalamin biosynthesis CobH/CbiC, precorrin-8X methylmutase"/>
    <property type="match status" value="1"/>
</dbReference>
<dbReference type="AlphaFoldDB" id="A0A9E9C5F7"/>
<name>A0A9E9C5F7_9CYAN</name>
<dbReference type="GO" id="GO:0009236">
    <property type="term" value="P:cobalamin biosynthetic process"/>
    <property type="evidence" value="ECO:0007669"/>
    <property type="project" value="UniProtKB-KW"/>
</dbReference>
<evidence type="ECO:0000313" key="7">
    <source>
        <dbReference type="Proteomes" id="UP001163152"/>
    </source>
</evidence>
<keyword evidence="3" id="KW-0169">Cobalamin biosynthesis</keyword>
<evidence type="ECO:0000259" key="5">
    <source>
        <dbReference type="Pfam" id="PF02570"/>
    </source>
</evidence>
<dbReference type="InterPro" id="IPR036588">
    <property type="entry name" value="CobH/CbiC_sf"/>
</dbReference>
<accession>A0A9E9C5F7</accession>
<dbReference type="RefSeq" id="WP_268607525.1">
    <property type="nucleotide sequence ID" value="NZ_CP113797.1"/>
</dbReference>
<dbReference type="KEGG" id="tsin:OXH18_13080"/>
<evidence type="ECO:0000256" key="3">
    <source>
        <dbReference type="ARBA" id="ARBA00022573"/>
    </source>
</evidence>
<evidence type="ECO:0000313" key="6">
    <source>
        <dbReference type="EMBL" id="WAL58129.1"/>
    </source>
</evidence>
<dbReference type="NCBIfam" id="NF004620">
    <property type="entry name" value="PRK05954.1"/>
    <property type="match status" value="1"/>
</dbReference>
<sequence>MDSINHPILEQSFAVIDREIGAHPFSPAEYAIVRRVIHSTADFEFKDLIRFSSDAIERAVAALRQQVPIVTDVSMVQQGIKTLVGKTFNNPVIAAVEQAPNALPGKTRTETGMLACWQQYPQAIFVIGNAPTALLTLCNRWQTTSVQPTLAIGAPVGFISVLESKAALAATPVPQIRVEGRKGGSAVAAAIVNALLVLAWEA</sequence>
<dbReference type="PANTHER" id="PTHR43588">
    <property type="entry name" value="COBALT-PRECORRIN-8 METHYLMUTASE"/>
    <property type="match status" value="1"/>
</dbReference>
<dbReference type="Proteomes" id="UP001163152">
    <property type="component" value="Chromosome"/>
</dbReference>
<reference evidence="6" key="1">
    <citation type="submission" date="2022-12" db="EMBL/GenBank/DDBJ databases">
        <title>Polyphasic identification of a Novel Hot-Spring Cyanobacterium Ocullathermofonsia sinensis gen nov. sp. nov. and Genomic Insights on its Adaptations to the Thermal Habitat.</title>
        <authorList>
            <person name="Daroch M."/>
            <person name="Tang J."/>
            <person name="Jiang Y."/>
        </authorList>
    </citation>
    <scope>NUCLEOTIDE SEQUENCE</scope>
    <source>
        <strain evidence="6">PKUAC-SCTA174</strain>
    </source>
</reference>
<keyword evidence="4" id="KW-0413">Isomerase</keyword>
<dbReference type="InterPro" id="IPR003722">
    <property type="entry name" value="Cbl_synth_CobH/CbiC"/>
</dbReference>